<name>J0CVY0_AURST</name>
<dbReference type="InParanoid" id="J0CVY0"/>
<sequence length="643" mass="70140">MPAAKGKLTTRKRSGGKRSAPSASPGAHDVLENTGADTGLLVESQEHQPAHPKTPDLPPDLAQQITRDGPKQRSKKSTPAELPSQIPGDGTATEPSNGPPAANPELNIMQRPRRPAAAEAKRLLEEITAREVGSDVLKSRPASKGVKRGAQKAILPGDATLHTALQAGSKVRKEIPVANVGTSTRPEHEQEAGQASELDELESEIDFELAPAQSTALEGLQEGMGSDEEPDSAVHEIIFSFEMGVREVDEDDRNREFSESDDPASEEELVAVGKRKGKKARAPASEIPGVRPANVLLSVPDYSKPKRPQTTVTFVKAQNPDFVTAHAAITKALGGDEKDEIKVEYKMYRSDPVKRKFDGLDDWNEWLNNVEKFEKKKKFLETILRNPISTAKLTNKSLQTLEDRPVNKSAKGGADSLGLSGTSKQLHAYKLIRESLEADPCGKPSCRDKFCKVDLNGNHGLSLNELQAWGDAFAAGIDGATAETPPHNERFKRFHRDLLELGALDNRPGVPTRDRKHKDKDVLTGLPPAVSQFFERFDRVLGAAPASAAPRQPTRVVSKLRGPKISDFLAELQESEGNLRNYVRYAEEFAAHELCFIGELVGWSCEDFQARIKMQIGSAQMVQQAVADKMAELEGMGVARVQE</sequence>
<feature type="region of interest" description="Disordered" evidence="1">
    <location>
        <begin position="249"/>
        <end position="269"/>
    </location>
</feature>
<accession>J0CVY0</accession>
<proteinExistence type="predicted"/>
<keyword evidence="3" id="KW-1185">Reference proteome</keyword>
<dbReference type="EMBL" id="JH687934">
    <property type="protein sequence ID" value="EJD34596.1"/>
    <property type="molecule type" value="Genomic_DNA"/>
</dbReference>
<evidence type="ECO:0000313" key="2">
    <source>
        <dbReference type="EMBL" id="EJD34596.1"/>
    </source>
</evidence>
<dbReference type="KEGG" id="adl:AURDEDRAFT_131087"/>
<feature type="region of interest" description="Disordered" evidence="1">
    <location>
        <begin position="177"/>
        <end position="198"/>
    </location>
</feature>
<feature type="compositionally biased region" description="Basic and acidic residues" evidence="1">
    <location>
        <begin position="249"/>
        <end position="258"/>
    </location>
</feature>
<gene>
    <name evidence="2" type="ORF">AURDEDRAFT_131087</name>
</gene>
<dbReference type="Proteomes" id="UP000006514">
    <property type="component" value="Unassembled WGS sequence"/>
</dbReference>
<feature type="compositionally biased region" description="Basic and acidic residues" evidence="1">
    <location>
        <begin position="119"/>
        <end position="133"/>
    </location>
</feature>
<dbReference type="AlphaFoldDB" id="J0CVY0"/>
<evidence type="ECO:0000313" key="3">
    <source>
        <dbReference type="Proteomes" id="UP000006514"/>
    </source>
</evidence>
<evidence type="ECO:0000256" key="1">
    <source>
        <dbReference type="SAM" id="MobiDB-lite"/>
    </source>
</evidence>
<reference evidence="3" key="1">
    <citation type="journal article" date="2012" name="Science">
        <title>The Paleozoic origin of enzymatic lignin decomposition reconstructed from 31 fungal genomes.</title>
        <authorList>
            <person name="Floudas D."/>
            <person name="Binder M."/>
            <person name="Riley R."/>
            <person name="Barry K."/>
            <person name="Blanchette R.A."/>
            <person name="Henrissat B."/>
            <person name="Martinez A.T."/>
            <person name="Otillar R."/>
            <person name="Spatafora J.W."/>
            <person name="Yadav J.S."/>
            <person name="Aerts A."/>
            <person name="Benoit I."/>
            <person name="Boyd A."/>
            <person name="Carlson A."/>
            <person name="Copeland A."/>
            <person name="Coutinho P.M."/>
            <person name="de Vries R.P."/>
            <person name="Ferreira P."/>
            <person name="Findley K."/>
            <person name="Foster B."/>
            <person name="Gaskell J."/>
            <person name="Glotzer D."/>
            <person name="Gorecki P."/>
            <person name="Heitman J."/>
            <person name="Hesse C."/>
            <person name="Hori C."/>
            <person name="Igarashi K."/>
            <person name="Jurgens J.A."/>
            <person name="Kallen N."/>
            <person name="Kersten P."/>
            <person name="Kohler A."/>
            <person name="Kuees U."/>
            <person name="Kumar T.K.A."/>
            <person name="Kuo A."/>
            <person name="LaButti K."/>
            <person name="Larrondo L.F."/>
            <person name="Lindquist E."/>
            <person name="Ling A."/>
            <person name="Lombard V."/>
            <person name="Lucas S."/>
            <person name="Lundell T."/>
            <person name="Martin R."/>
            <person name="McLaughlin D.J."/>
            <person name="Morgenstern I."/>
            <person name="Morin E."/>
            <person name="Murat C."/>
            <person name="Nagy L.G."/>
            <person name="Nolan M."/>
            <person name="Ohm R.A."/>
            <person name="Patyshakuliyeva A."/>
            <person name="Rokas A."/>
            <person name="Ruiz-Duenas F.J."/>
            <person name="Sabat G."/>
            <person name="Salamov A."/>
            <person name="Samejima M."/>
            <person name="Schmutz J."/>
            <person name="Slot J.C."/>
            <person name="St John F."/>
            <person name="Stenlid J."/>
            <person name="Sun H."/>
            <person name="Sun S."/>
            <person name="Syed K."/>
            <person name="Tsang A."/>
            <person name="Wiebenga A."/>
            <person name="Young D."/>
            <person name="Pisabarro A."/>
            <person name="Eastwood D.C."/>
            <person name="Martin F."/>
            <person name="Cullen D."/>
            <person name="Grigoriev I.V."/>
            <person name="Hibbett D.S."/>
        </authorList>
    </citation>
    <scope>NUCLEOTIDE SEQUENCE [LARGE SCALE GENOMIC DNA]</scope>
    <source>
        <strain evidence="3">TFB10046</strain>
    </source>
</reference>
<organism evidence="2 3">
    <name type="scientific">Auricularia subglabra (strain TFB-10046 / SS5)</name>
    <name type="common">White-rot fungus</name>
    <name type="synonym">Auricularia delicata (strain TFB10046)</name>
    <dbReference type="NCBI Taxonomy" id="717982"/>
    <lineage>
        <taxon>Eukaryota</taxon>
        <taxon>Fungi</taxon>
        <taxon>Dikarya</taxon>
        <taxon>Basidiomycota</taxon>
        <taxon>Agaricomycotina</taxon>
        <taxon>Agaricomycetes</taxon>
        <taxon>Auriculariales</taxon>
        <taxon>Auriculariaceae</taxon>
        <taxon>Auricularia</taxon>
    </lineage>
</organism>
<protein>
    <submittedName>
        <fullName evidence="2">Uncharacterized protein</fullName>
    </submittedName>
</protein>
<feature type="compositionally biased region" description="Acidic residues" evidence="1">
    <location>
        <begin position="259"/>
        <end position="269"/>
    </location>
</feature>
<feature type="region of interest" description="Disordered" evidence="1">
    <location>
        <begin position="1"/>
        <end position="151"/>
    </location>
</feature>